<name>A0A8M1KNM0_CLUHA</name>
<dbReference type="SMART" id="SM00068">
    <property type="entry name" value="GHB"/>
    <property type="match status" value="1"/>
</dbReference>
<keyword evidence="10" id="KW-0732">Signal</keyword>
<dbReference type="GO" id="GO:0005737">
    <property type="term" value="C:cytoplasm"/>
    <property type="evidence" value="ECO:0007669"/>
    <property type="project" value="TreeGrafter"/>
</dbReference>
<accession>A0A8M1KNM0</accession>
<evidence type="ECO:0000256" key="8">
    <source>
        <dbReference type="ARBA" id="ARBA00023180"/>
    </source>
</evidence>
<dbReference type="GO" id="GO:0005179">
    <property type="term" value="F:hormone activity"/>
    <property type="evidence" value="ECO:0007669"/>
    <property type="project" value="UniProtKB-KW"/>
</dbReference>
<evidence type="ECO:0000256" key="9">
    <source>
        <dbReference type="RuleBase" id="RU004069"/>
    </source>
</evidence>
<keyword evidence="12" id="KW-1185">Reference proteome</keyword>
<dbReference type="KEGG" id="char:105898159"/>
<dbReference type="PROSITE" id="PS00689">
    <property type="entry name" value="GLYCO_HORMONE_BETA_2"/>
    <property type="match status" value="1"/>
</dbReference>
<keyword evidence="7" id="KW-1015">Disulfide bond</keyword>
<dbReference type="PROSITE" id="PS00261">
    <property type="entry name" value="GLYCO_HORMONE_BETA_1"/>
    <property type="match status" value="1"/>
</dbReference>
<dbReference type="SMR" id="A0A8M1KNM0"/>
<dbReference type="InterPro" id="IPR001545">
    <property type="entry name" value="Gonadotropin_bsu"/>
</dbReference>
<evidence type="ECO:0000259" key="11">
    <source>
        <dbReference type="Pfam" id="PF00007"/>
    </source>
</evidence>
<dbReference type="PANTHER" id="PTHR11515">
    <property type="entry name" value="GLYCOPROTEIN HORMONE BETA CHAIN"/>
    <property type="match status" value="1"/>
</dbReference>
<dbReference type="AlphaFoldDB" id="A0A8M1KNM0"/>
<evidence type="ECO:0000256" key="7">
    <source>
        <dbReference type="ARBA" id="ARBA00023157"/>
    </source>
</evidence>
<evidence type="ECO:0000313" key="13">
    <source>
        <dbReference type="RefSeq" id="XP_042565477.1"/>
    </source>
</evidence>
<gene>
    <name evidence="13" type="primary">lhb</name>
</gene>
<dbReference type="GO" id="GO:0005615">
    <property type="term" value="C:extracellular space"/>
    <property type="evidence" value="ECO:0007669"/>
    <property type="project" value="TreeGrafter"/>
</dbReference>
<dbReference type="OrthoDB" id="8453657at2759"/>
<dbReference type="GO" id="GO:0007283">
    <property type="term" value="P:spermatogenesis"/>
    <property type="evidence" value="ECO:0007669"/>
    <property type="project" value="Ensembl"/>
</dbReference>
<dbReference type="InterPro" id="IPR018245">
    <property type="entry name" value="Gonadotropin_bsu_CS"/>
</dbReference>
<evidence type="ECO:0000256" key="5">
    <source>
        <dbReference type="ARBA" id="ARBA00022525"/>
    </source>
</evidence>
<dbReference type="CDD" id="cd00069">
    <property type="entry name" value="GHB_like"/>
    <property type="match status" value="1"/>
</dbReference>
<comment type="subcellular location">
    <subcellularLocation>
        <location evidence="2 9">Secreted</location>
    </subcellularLocation>
</comment>
<evidence type="ECO:0000256" key="6">
    <source>
        <dbReference type="ARBA" id="ARBA00022702"/>
    </source>
</evidence>
<dbReference type="GO" id="GO:0010817">
    <property type="term" value="P:regulation of hormone levels"/>
    <property type="evidence" value="ECO:0007669"/>
    <property type="project" value="UniProtKB-ARBA"/>
</dbReference>
<keyword evidence="5" id="KW-0964">Secreted</keyword>
<dbReference type="GeneID" id="105898159"/>
<dbReference type="CTD" id="3972"/>
<dbReference type="SUPFAM" id="SSF57501">
    <property type="entry name" value="Cystine-knot cytokines"/>
    <property type="match status" value="1"/>
</dbReference>
<evidence type="ECO:0000256" key="4">
    <source>
        <dbReference type="ARBA" id="ARBA00011870"/>
    </source>
</evidence>
<organism evidence="12 13">
    <name type="scientific">Clupea harengus</name>
    <name type="common">Atlantic herring</name>
    <dbReference type="NCBI Taxonomy" id="7950"/>
    <lineage>
        <taxon>Eukaryota</taxon>
        <taxon>Metazoa</taxon>
        <taxon>Chordata</taxon>
        <taxon>Craniata</taxon>
        <taxon>Vertebrata</taxon>
        <taxon>Euteleostomi</taxon>
        <taxon>Actinopterygii</taxon>
        <taxon>Neopterygii</taxon>
        <taxon>Teleostei</taxon>
        <taxon>Clupei</taxon>
        <taxon>Clupeiformes</taxon>
        <taxon>Clupeoidei</taxon>
        <taxon>Clupeidae</taxon>
        <taxon>Clupea</taxon>
    </lineage>
</organism>
<evidence type="ECO:0000256" key="1">
    <source>
        <dbReference type="ARBA" id="ARBA00003920"/>
    </source>
</evidence>
<feature type="signal peptide" evidence="10">
    <location>
        <begin position="1"/>
        <end position="19"/>
    </location>
</feature>
<evidence type="ECO:0000256" key="10">
    <source>
        <dbReference type="SAM" id="SignalP"/>
    </source>
</evidence>
<comment type="function">
    <text evidence="1">Involved in gametogenesis and steroidogenesis.</text>
</comment>
<protein>
    <submittedName>
        <fullName evidence="13">Lutropin subunit beta</fullName>
    </submittedName>
</protein>
<dbReference type="GO" id="GO:0008585">
    <property type="term" value="P:female gonad development"/>
    <property type="evidence" value="ECO:0007669"/>
    <property type="project" value="Ensembl"/>
</dbReference>
<keyword evidence="8" id="KW-0325">Glycoprotein</keyword>
<dbReference type="RefSeq" id="XP_042565477.1">
    <property type="nucleotide sequence ID" value="XM_042709543.1"/>
</dbReference>
<dbReference type="GO" id="GO:0030728">
    <property type="term" value="P:ovulation"/>
    <property type="evidence" value="ECO:0007669"/>
    <property type="project" value="Ensembl"/>
</dbReference>
<feature type="chain" id="PRO_5035447613" evidence="10">
    <location>
        <begin position="20"/>
        <end position="149"/>
    </location>
</feature>
<evidence type="ECO:0000256" key="2">
    <source>
        <dbReference type="ARBA" id="ARBA00004613"/>
    </source>
</evidence>
<dbReference type="GO" id="GO:0001556">
    <property type="term" value="P:oocyte maturation"/>
    <property type="evidence" value="ECO:0007669"/>
    <property type="project" value="Ensembl"/>
</dbReference>
<reference evidence="13" key="1">
    <citation type="submission" date="2025-08" db="UniProtKB">
        <authorList>
            <consortium name="RefSeq"/>
        </authorList>
    </citation>
    <scope>IDENTIFICATION</scope>
</reference>
<comment type="similarity">
    <text evidence="3 9">Belongs to the glycoprotein hormones subunit beta family.</text>
</comment>
<dbReference type="Pfam" id="PF00007">
    <property type="entry name" value="Cys_knot"/>
    <property type="match status" value="1"/>
</dbReference>
<dbReference type="Gene3D" id="2.10.90.10">
    <property type="entry name" value="Cystine-knot cytokines"/>
    <property type="match status" value="1"/>
</dbReference>
<proteinExistence type="inferred from homology"/>
<dbReference type="PANTHER" id="PTHR11515:SF11">
    <property type="entry name" value="LUTROPIN SUBUNIT BETA"/>
    <property type="match status" value="1"/>
</dbReference>
<evidence type="ECO:0000313" key="12">
    <source>
        <dbReference type="Proteomes" id="UP000515152"/>
    </source>
</evidence>
<keyword evidence="6 9" id="KW-0372">Hormone</keyword>
<dbReference type="InterPro" id="IPR006208">
    <property type="entry name" value="Glyco_hormone_CN"/>
</dbReference>
<dbReference type="FunFam" id="2.10.90.10:FF:000007">
    <property type="entry name" value="Luteinizing hormone beta subunit"/>
    <property type="match status" value="1"/>
</dbReference>
<evidence type="ECO:0000256" key="3">
    <source>
        <dbReference type="ARBA" id="ARBA00006552"/>
    </source>
</evidence>
<feature type="domain" description="Glycoprotein hormone subunit beta" evidence="11">
    <location>
        <begin position="28"/>
        <end position="131"/>
    </location>
</feature>
<comment type="subunit">
    <text evidence="4">Heterodimer of an alpha and a beta chain.</text>
</comment>
<dbReference type="GO" id="GO:0007530">
    <property type="term" value="P:sex determination"/>
    <property type="evidence" value="ECO:0007669"/>
    <property type="project" value="Ensembl"/>
</dbReference>
<dbReference type="InterPro" id="IPR029034">
    <property type="entry name" value="Cystine-knot_cytokine"/>
</dbReference>
<dbReference type="Proteomes" id="UP000515152">
    <property type="component" value="Chromosome 13"/>
</dbReference>
<dbReference type="GO" id="GO:0007186">
    <property type="term" value="P:G protein-coupled receptor signaling pathway"/>
    <property type="evidence" value="ECO:0007669"/>
    <property type="project" value="TreeGrafter"/>
</dbReference>
<sequence>MARIPECTILLLLCMCVLAVPAQCFNLQPCVLVNETVSVEKEGCPRCLVFRTTICSGHCPTKEPVYKSPFSVVNQHVCTYGNFRYETIRLPDCADGVDPLVTYPVALSCECSLCSMDTSDCTIESVEPDFCMSQRLPVYESQKPSLYDY</sequence>